<name>A0A0A8ZQ18_ARUDO</name>
<reference evidence="1" key="2">
    <citation type="journal article" date="2015" name="Data Brief">
        <title>Shoot transcriptome of the giant reed, Arundo donax.</title>
        <authorList>
            <person name="Barrero R.A."/>
            <person name="Guerrero F.D."/>
            <person name="Moolhuijzen P."/>
            <person name="Goolsby J.A."/>
            <person name="Tidwell J."/>
            <person name="Bellgard S.E."/>
            <person name="Bellgard M.I."/>
        </authorList>
    </citation>
    <scope>NUCLEOTIDE SEQUENCE</scope>
    <source>
        <tissue evidence="1">Shoot tissue taken approximately 20 cm above the soil surface</tissue>
    </source>
</reference>
<sequence length="45" mass="5323">MARVRRLERSRCARHCQKSQCADHNQIGWPREGRACRRVTVAMEI</sequence>
<reference evidence="1" key="1">
    <citation type="submission" date="2014-09" db="EMBL/GenBank/DDBJ databases">
        <authorList>
            <person name="Magalhaes I.L.F."/>
            <person name="Oliveira U."/>
            <person name="Santos F.R."/>
            <person name="Vidigal T.H.D.A."/>
            <person name="Brescovit A.D."/>
            <person name="Santos A.J."/>
        </authorList>
    </citation>
    <scope>NUCLEOTIDE SEQUENCE</scope>
    <source>
        <tissue evidence="1">Shoot tissue taken approximately 20 cm above the soil surface</tissue>
    </source>
</reference>
<dbReference type="AlphaFoldDB" id="A0A0A8ZQ18"/>
<dbReference type="EMBL" id="GBRH01256401">
    <property type="protein sequence ID" value="JAD41494.1"/>
    <property type="molecule type" value="Transcribed_RNA"/>
</dbReference>
<proteinExistence type="predicted"/>
<accession>A0A0A8ZQ18</accession>
<organism evidence="1">
    <name type="scientific">Arundo donax</name>
    <name type="common">Giant reed</name>
    <name type="synonym">Donax arundinaceus</name>
    <dbReference type="NCBI Taxonomy" id="35708"/>
    <lineage>
        <taxon>Eukaryota</taxon>
        <taxon>Viridiplantae</taxon>
        <taxon>Streptophyta</taxon>
        <taxon>Embryophyta</taxon>
        <taxon>Tracheophyta</taxon>
        <taxon>Spermatophyta</taxon>
        <taxon>Magnoliopsida</taxon>
        <taxon>Liliopsida</taxon>
        <taxon>Poales</taxon>
        <taxon>Poaceae</taxon>
        <taxon>PACMAD clade</taxon>
        <taxon>Arundinoideae</taxon>
        <taxon>Arundineae</taxon>
        <taxon>Arundo</taxon>
    </lineage>
</organism>
<evidence type="ECO:0000313" key="1">
    <source>
        <dbReference type="EMBL" id="JAD41494.1"/>
    </source>
</evidence>
<protein>
    <submittedName>
        <fullName evidence="1">Uncharacterized protein</fullName>
    </submittedName>
</protein>